<organism evidence="2 3">
    <name type="scientific">Hibiscus sabdariffa</name>
    <name type="common">roselle</name>
    <dbReference type="NCBI Taxonomy" id="183260"/>
    <lineage>
        <taxon>Eukaryota</taxon>
        <taxon>Viridiplantae</taxon>
        <taxon>Streptophyta</taxon>
        <taxon>Embryophyta</taxon>
        <taxon>Tracheophyta</taxon>
        <taxon>Spermatophyta</taxon>
        <taxon>Magnoliopsida</taxon>
        <taxon>eudicotyledons</taxon>
        <taxon>Gunneridae</taxon>
        <taxon>Pentapetalae</taxon>
        <taxon>rosids</taxon>
        <taxon>malvids</taxon>
        <taxon>Malvales</taxon>
        <taxon>Malvaceae</taxon>
        <taxon>Malvoideae</taxon>
        <taxon>Hibiscus</taxon>
    </lineage>
</organism>
<dbReference type="EMBL" id="JBBPBN010000012">
    <property type="protein sequence ID" value="KAK9027247.1"/>
    <property type="molecule type" value="Genomic_DNA"/>
</dbReference>
<reference evidence="2 3" key="1">
    <citation type="journal article" date="2024" name="G3 (Bethesda)">
        <title>Genome assembly of Hibiscus sabdariffa L. provides insights into metabolisms of medicinal natural products.</title>
        <authorList>
            <person name="Kim T."/>
        </authorList>
    </citation>
    <scope>NUCLEOTIDE SEQUENCE [LARGE SCALE GENOMIC DNA]</scope>
    <source>
        <strain evidence="2">TK-2024</strain>
        <tissue evidence="2">Old leaves</tissue>
    </source>
</reference>
<evidence type="ECO:0000256" key="1">
    <source>
        <dbReference type="SAM" id="MobiDB-lite"/>
    </source>
</evidence>
<evidence type="ECO:0000313" key="3">
    <source>
        <dbReference type="Proteomes" id="UP001396334"/>
    </source>
</evidence>
<gene>
    <name evidence="2" type="ORF">V6N11_067085</name>
</gene>
<evidence type="ECO:0000313" key="2">
    <source>
        <dbReference type="EMBL" id="KAK9027247.1"/>
    </source>
</evidence>
<accession>A0ABR2SQN5</accession>
<name>A0ABR2SQN5_9ROSI</name>
<keyword evidence="3" id="KW-1185">Reference proteome</keyword>
<sequence length="148" mass="16529">MEKATRKSEPPVEERFGPWMQVVSRKRRPGALRRGSLPDNSGIELGGSKTETRVKMATAVSRGKRPVVVKSVERSGSVGLAKDRNVQPGLHGVGNGWNSISMVHQESVSLLPSSPQLRPRGRLYKSPMFFNRRNTLRFRLSMMVLPVH</sequence>
<protein>
    <submittedName>
        <fullName evidence="2">Uncharacterized protein</fullName>
    </submittedName>
</protein>
<dbReference type="Proteomes" id="UP001396334">
    <property type="component" value="Unassembled WGS sequence"/>
</dbReference>
<feature type="compositionally biased region" description="Basic and acidic residues" evidence="1">
    <location>
        <begin position="1"/>
        <end position="16"/>
    </location>
</feature>
<comment type="caution">
    <text evidence="2">The sequence shown here is derived from an EMBL/GenBank/DDBJ whole genome shotgun (WGS) entry which is preliminary data.</text>
</comment>
<feature type="region of interest" description="Disordered" evidence="1">
    <location>
        <begin position="1"/>
        <end position="50"/>
    </location>
</feature>
<proteinExistence type="predicted"/>